<keyword evidence="13" id="KW-1185">Reference proteome</keyword>
<evidence type="ECO:0000256" key="6">
    <source>
        <dbReference type="ARBA" id="ARBA00022723"/>
    </source>
</evidence>
<protein>
    <recommendedName>
        <fullName evidence="3 10">Heme chaperone HemW</fullName>
    </recommendedName>
</protein>
<dbReference type="InterPro" id="IPR013785">
    <property type="entry name" value="Aldolase_TIM"/>
</dbReference>
<comment type="caution">
    <text evidence="12">The sequence shown here is derived from an EMBL/GenBank/DDBJ whole genome shotgun (WGS) entry which is preliminary data.</text>
</comment>
<keyword evidence="10" id="KW-0963">Cytoplasm</keyword>
<dbReference type="InterPro" id="IPR007197">
    <property type="entry name" value="rSAM"/>
</dbReference>
<dbReference type="STRING" id="989403.SAMN05421798_102320"/>
<evidence type="ECO:0000256" key="9">
    <source>
        <dbReference type="ARBA" id="ARBA00023186"/>
    </source>
</evidence>
<dbReference type="RefSeq" id="WP_068004936.1">
    <property type="nucleotide sequence ID" value="NZ_FOFM01000002.1"/>
</dbReference>
<dbReference type="PATRIC" id="fig|989403.3.peg.1880"/>
<evidence type="ECO:0000256" key="3">
    <source>
        <dbReference type="ARBA" id="ARBA00017228"/>
    </source>
</evidence>
<gene>
    <name evidence="12" type="primary">hemN_1</name>
    <name evidence="12" type="ORF">PsAD2_01759</name>
</gene>
<dbReference type="GO" id="GO:0051539">
    <property type="term" value="F:4 iron, 4 sulfur cluster binding"/>
    <property type="evidence" value="ECO:0007669"/>
    <property type="project" value="UniProtKB-UniRule"/>
</dbReference>
<dbReference type="InterPro" id="IPR010723">
    <property type="entry name" value="HemN_C"/>
</dbReference>
<dbReference type="SFLD" id="SFLDS00029">
    <property type="entry name" value="Radical_SAM"/>
    <property type="match status" value="1"/>
</dbReference>
<dbReference type="GO" id="GO:0046872">
    <property type="term" value="F:metal ion binding"/>
    <property type="evidence" value="ECO:0007669"/>
    <property type="project" value="UniProtKB-UniRule"/>
</dbReference>
<dbReference type="OrthoDB" id="9808022at2"/>
<dbReference type="InterPro" id="IPR034505">
    <property type="entry name" value="Coproporphyrinogen-III_oxidase"/>
</dbReference>
<evidence type="ECO:0000256" key="2">
    <source>
        <dbReference type="ARBA" id="ARBA00006100"/>
    </source>
</evidence>
<dbReference type="PROSITE" id="PS51918">
    <property type="entry name" value="RADICAL_SAM"/>
    <property type="match status" value="1"/>
</dbReference>
<evidence type="ECO:0000256" key="5">
    <source>
        <dbReference type="ARBA" id="ARBA00022691"/>
    </source>
</evidence>
<evidence type="ECO:0000256" key="10">
    <source>
        <dbReference type="RuleBase" id="RU364116"/>
    </source>
</evidence>
<proteinExistence type="inferred from homology"/>
<comment type="cofactor">
    <cofactor evidence="1">
        <name>[4Fe-4S] cluster</name>
        <dbReference type="ChEBI" id="CHEBI:49883"/>
    </cofactor>
</comment>
<evidence type="ECO:0000256" key="1">
    <source>
        <dbReference type="ARBA" id="ARBA00001966"/>
    </source>
</evidence>
<organism evidence="12 13">
    <name type="scientific">Pseudovibrio axinellae</name>
    <dbReference type="NCBI Taxonomy" id="989403"/>
    <lineage>
        <taxon>Bacteria</taxon>
        <taxon>Pseudomonadati</taxon>
        <taxon>Pseudomonadota</taxon>
        <taxon>Alphaproteobacteria</taxon>
        <taxon>Hyphomicrobiales</taxon>
        <taxon>Stappiaceae</taxon>
        <taxon>Pseudovibrio</taxon>
    </lineage>
</organism>
<dbReference type="AlphaFoldDB" id="A0A165Z3M9"/>
<comment type="function">
    <text evidence="10">Probably acts as a heme chaperone, transferring heme to an unknown acceptor. Binds one molecule of heme per monomer, possibly covalently. Binds 1 [4Fe-4S] cluster. The cluster is coordinated with 3 cysteines and an exchangeable S-adenosyl-L-methionine.</text>
</comment>
<keyword evidence="7 10" id="KW-0408">Iron</keyword>
<dbReference type="Pfam" id="PF06969">
    <property type="entry name" value="HemN_C"/>
    <property type="match status" value="1"/>
</dbReference>
<dbReference type="InterPro" id="IPR058240">
    <property type="entry name" value="rSAM_sf"/>
</dbReference>
<feature type="domain" description="Radical SAM core" evidence="11">
    <location>
        <begin position="3"/>
        <end position="239"/>
    </location>
</feature>
<keyword evidence="4 10" id="KW-0349">Heme</keyword>
<sequence length="387" mass="42882">MTVSPVGGFGIYVHWPFCLAKCPYCDFNSHVRHQPVSQELYAKALAKELARYAQMVPGRTVDSVFFGGGTPSLMEPKTVETIINEIARLWHLPGSAEISMEANPTSVEATRFAGYRSAGVNRLSVGIQALDDKELKILGRQHSVSEAIQAVEIARNTFSRISFDLIYARPNQTLKGWEEELNRAIDLAADHLSMYQLTIESGTMFQRLYAAGKLEMLDPDLAADMYDLTQEVTASRGLPAYEVSNHAAPNSQCQHNLIYWRYGDYVGVGPGAHGRLTLEDGAKLATSTEKHPETWLNLVEAKGNGAISEEVLVREAQSDELLLMGMRLHEGIDVPLYEQLSGRCFDPMRLRHLQENGMVEWVGNSRIRATQAGFPLLDAVIAELASD</sequence>
<dbReference type="Proteomes" id="UP000076577">
    <property type="component" value="Unassembled WGS sequence"/>
</dbReference>
<name>A0A165Z3M9_9HYPH</name>
<evidence type="ECO:0000259" key="11">
    <source>
        <dbReference type="PROSITE" id="PS51918"/>
    </source>
</evidence>
<evidence type="ECO:0000256" key="4">
    <source>
        <dbReference type="ARBA" id="ARBA00022617"/>
    </source>
</evidence>
<dbReference type="PANTHER" id="PTHR13932:SF5">
    <property type="entry name" value="RADICAL S-ADENOSYL METHIONINE DOMAIN-CONTAINING PROTEIN 1, MITOCHONDRIAL"/>
    <property type="match status" value="1"/>
</dbReference>
<dbReference type="SFLD" id="SFLDF00562">
    <property type="entry name" value="HemN-like__clustered_with_heat"/>
    <property type="match status" value="1"/>
</dbReference>
<evidence type="ECO:0000313" key="12">
    <source>
        <dbReference type="EMBL" id="KZL19481.1"/>
    </source>
</evidence>
<evidence type="ECO:0000313" key="13">
    <source>
        <dbReference type="Proteomes" id="UP000076577"/>
    </source>
</evidence>
<dbReference type="NCBIfam" id="TIGR00539">
    <property type="entry name" value="hemN_rel"/>
    <property type="match status" value="1"/>
</dbReference>
<reference evidence="12 13" key="1">
    <citation type="journal article" date="2016" name="Front. Microbiol.">
        <title>Comparative Genomic Analysis Reveals a Diverse Repertoire of Genes Involved in Prokaryote-Eukaryote Interactions within the Pseudovibrio Genus.</title>
        <authorList>
            <person name="Romano S."/>
            <person name="Fernandez-Guerra A."/>
            <person name="Reen F.J."/>
            <person name="Glockner F.O."/>
            <person name="Crowley S.P."/>
            <person name="O'Sullivan O."/>
            <person name="Cotter P.D."/>
            <person name="Adams C."/>
            <person name="Dobson A.D."/>
            <person name="O'Gara F."/>
        </authorList>
    </citation>
    <scope>NUCLEOTIDE SEQUENCE [LARGE SCALE GENOMIC DNA]</scope>
    <source>
        <strain evidence="12 13">Ad2</strain>
    </source>
</reference>
<comment type="subcellular location">
    <subcellularLocation>
        <location evidence="10">Cytoplasm</location>
    </subcellularLocation>
</comment>
<dbReference type="InterPro" id="IPR006638">
    <property type="entry name" value="Elp3/MiaA/NifB-like_rSAM"/>
</dbReference>
<dbReference type="EMBL" id="LMCB01000013">
    <property type="protein sequence ID" value="KZL19481.1"/>
    <property type="molecule type" value="Genomic_DNA"/>
</dbReference>
<dbReference type="CDD" id="cd01335">
    <property type="entry name" value="Radical_SAM"/>
    <property type="match status" value="1"/>
</dbReference>
<keyword evidence="6 10" id="KW-0479">Metal-binding</keyword>
<dbReference type="GO" id="GO:0004109">
    <property type="term" value="F:coproporphyrinogen oxidase activity"/>
    <property type="evidence" value="ECO:0007669"/>
    <property type="project" value="InterPro"/>
</dbReference>
<dbReference type="InterPro" id="IPR004559">
    <property type="entry name" value="HemW-like"/>
</dbReference>
<dbReference type="SFLD" id="SFLDF00288">
    <property type="entry name" value="HemN-like__clustered_with_nucl"/>
    <property type="match status" value="1"/>
</dbReference>
<evidence type="ECO:0000256" key="8">
    <source>
        <dbReference type="ARBA" id="ARBA00023014"/>
    </source>
</evidence>
<accession>A0A165Z3M9</accession>
<evidence type="ECO:0000256" key="7">
    <source>
        <dbReference type="ARBA" id="ARBA00023004"/>
    </source>
</evidence>
<dbReference type="SFLD" id="SFLDG01065">
    <property type="entry name" value="anaerobic_coproporphyrinogen-I"/>
    <property type="match status" value="1"/>
</dbReference>
<dbReference type="SMART" id="SM00729">
    <property type="entry name" value="Elp3"/>
    <property type="match status" value="1"/>
</dbReference>
<dbReference type="GO" id="GO:0005737">
    <property type="term" value="C:cytoplasm"/>
    <property type="evidence" value="ECO:0007669"/>
    <property type="project" value="UniProtKB-SubCell"/>
</dbReference>
<keyword evidence="5 10" id="KW-0949">S-adenosyl-L-methionine</keyword>
<keyword evidence="8 10" id="KW-0411">Iron-sulfur</keyword>
<dbReference type="Gene3D" id="3.20.20.70">
    <property type="entry name" value="Aldolase class I"/>
    <property type="match status" value="1"/>
</dbReference>
<comment type="similarity">
    <text evidence="2">Belongs to the anaerobic coproporphyrinogen-III oxidase family. HemW subfamily.</text>
</comment>
<dbReference type="Pfam" id="PF04055">
    <property type="entry name" value="Radical_SAM"/>
    <property type="match status" value="1"/>
</dbReference>
<keyword evidence="10" id="KW-0004">4Fe-4S</keyword>
<keyword evidence="9 10" id="KW-0143">Chaperone</keyword>
<keyword evidence="12" id="KW-0560">Oxidoreductase</keyword>
<dbReference type="PANTHER" id="PTHR13932">
    <property type="entry name" value="COPROPORPHYRINIGEN III OXIDASE"/>
    <property type="match status" value="1"/>
</dbReference>
<dbReference type="GO" id="GO:0006779">
    <property type="term" value="P:porphyrin-containing compound biosynthetic process"/>
    <property type="evidence" value="ECO:0007669"/>
    <property type="project" value="InterPro"/>
</dbReference>
<dbReference type="SUPFAM" id="SSF102114">
    <property type="entry name" value="Radical SAM enzymes"/>
    <property type="match status" value="1"/>
</dbReference>